<dbReference type="InterPro" id="IPR013249">
    <property type="entry name" value="RNA_pol_sigma70_r4_t2"/>
</dbReference>
<keyword evidence="5" id="KW-0804">Transcription</keyword>
<dbReference type="Proteomes" id="UP001597508">
    <property type="component" value="Unassembled WGS sequence"/>
</dbReference>
<evidence type="ECO:0000256" key="3">
    <source>
        <dbReference type="ARBA" id="ARBA00023082"/>
    </source>
</evidence>
<dbReference type="RefSeq" id="WP_379664876.1">
    <property type="nucleotide sequence ID" value="NZ_JBHULH010000001.1"/>
</dbReference>
<evidence type="ECO:0000259" key="6">
    <source>
        <dbReference type="Pfam" id="PF04542"/>
    </source>
</evidence>
<comment type="caution">
    <text evidence="8">The sequence shown here is derived from an EMBL/GenBank/DDBJ whole genome shotgun (WGS) entry which is preliminary data.</text>
</comment>
<dbReference type="Gene3D" id="1.10.10.10">
    <property type="entry name" value="Winged helix-like DNA-binding domain superfamily/Winged helix DNA-binding domain"/>
    <property type="match status" value="1"/>
</dbReference>
<proteinExistence type="inferred from homology"/>
<evidence type="ECO:0000256" key="1">
    <source>
        <dbReference type="ARBA" id="ARBA00010641"/>
    </source>
</evidence>
<dbReference type="InterPro" id="IPR013324">
    <property type="entry name" value="RNA_pol_sigma_r3/r4-like"/>
</dbReference>
<protein>
    <submittedName>
        <fullName evidence="8">RNA polymerase sigma factor</fullName>
    </submittedName>
</protein>
<sequence>MASETENDKQLKTFFNDEYHNLKAYVHSKIEDSTDRDAEDIIQDVALKILSRNQRSPVNNIAGFFYHSIKNRIIDLMRKKQRYTHAEDSFENQFTNFVELFYSNSDNAYSEEMKSKLKEAIFSLKPPHRDIILAVDIEGYSYREISEETGIPEGTLLSRRHRAISQLHKKLESLKDNIN</sequence>
<dbReference type="SUPFAM" id="SSF88946">
    <property type="entry name" value="Sigma2 domain of RNA polymerase sigma factors"/>
    <property type="match status" value="1"/>
</dbReference>
<evidence type="ECO:0000256" key="4">
    <source>
        <dbReference type="ARBA" id="ARBA00023125"/>
    </source>
</evidence>
<dbReference type="InterPro" id="IPR014284">
    <property type="entry name" value="RNA_pol_sigma-70_dom"/>
</dbReference>
<name>A0ABW5LMT9_9FLAO</name>
<feature type="domain" description="RNA polymerase sigma-70 region 2" evidence="6">
    <location>
        <begin position="24"/>
        <end position="82"/>
    </location>
</feature>
<dbReference type="EMBL" id="JBHULH010000001">
    <property type="protein sequence ID" value="MFD2566157.1"/>
    <property type="molecule type" value="Genomic_DNA"/>
</dbReference>
<evidence type="ECO:0000256" key="2">
    <source>
        <dbReference type="ARBA" id="ARBA00023015"/>
    </source>
</evidence>
<dbReference type="Pfam" id="PF08281">
    <property type="entry name" value="Sigma70_r4_2"/>
    <property type="match status" value="1"/>
</dbReference>
<dbReference type="InterPro" id="IPR007627">
    <property type="entry name" value="RNA_pol_sigma70_r2"/>
</dbReference>
<dbReference type="PANTHER" id="PTHR43133">
    <property type="entry name" value="RNA POLYMERASE ECF-TYPE SIGMA FACTO"/>
    <property type="match status" value="1"/>
</dbReference>
<dbReference type="InterPro" id="IPR036388">
    <property type="entry name" value="WH-like_DNA-bd_sf"/>
</dbReference>
<gene>
    <name evidence="8" type="ORF">ACFSRZ_02160</name>
</gene>
<organism evidence="8 9">
    <name type="scientific">Pseudotenacibaculum haliotis</name>
    <dbReference type="NCBI Taxonomy" id="1862138"/>
    <lineage>
        <taxon>Bacteria</taxon>
        <taxon>Pseudomonadati</taxon>
        <taxon>Bacteroidota</taxon>
        <taxon>Flavobacteriia</taxon>
        <taxon>Flavobacteriales</taxon>
        <taxon>Flavobacteriaceae</taxon>
        <taxon>Pseudotenacibaculum</taxon>
    </lineage>
</organism>
<evidence type="ECO:0000313" key="8">
    <source>
        <dbReference type="EMBL" id="MFD2566157.1"/>
    </source>
</evidence>
<reference evidence="9" key="1">
    <citation type="journal article" date="2019" name="Int. J. Syst. Evol. Microbiol.">
        <title>The Global Catalogue of Microorganisms (GCM) 10K type strain sequencing project: providing services to taxonomists for standard genome sequencing and annotation.</title>
        <authorList>
            <consortium name="The Broad Institute Genomics Platform"/>
            <consortium name="The Broad Institute Genome Sequencing Center for Infectious Disease"/>
            <person name="Wu L."/>
            <person name="Ma J."/>
        </authorList>
    </citation>
    <scope>NUCLEOTIDE SEQUENCE [LARGE SCALE GENOMIC DNA]</scope>
    <source>
        <strain evidence="9">KCTC 52127</strain>
    </source>
</reference>
<keyword evidence="2" id="KW-0805">Transcription regulation</keyword>
<dbReference type="InterPro" id="IPR039425">
    <property type="entry name" value="RNA_pol_sigma-70-like"/>
</dbReference>
<comment type="similarity">
    <text evidence="1">Belongs to the sigma-70 factor family. ECF subfamily.</text>
</comment>
<evidence type="ECO:0000313" key="9">
    <source>
        <dbReference type="Proteomes" id="UP001597508"/>
    </source>
</evidence>
<dbReference type="SUPFAM" id="SSF88659">
    <property type="entry name" value="Sigma3 and sigma4 domains of RNA polymerase sigma factors"/>
    <property type="match status" value="1"/>
</dbReference>
<dbReference type="NCBIfam" id="TIGR02937">
    <property type="entry name" value="sigma70-ECF"/>
    <property type="match status" value="1"/>
</dbReference>
<dbReference type="InterPro" id="IPR013325">
    <property type="entry name" value="RNA_pol_sigma_r2"/>
</dbReference>
<dbReference type="CDD" id="cd06171">
    <property type="entry name" value="Sigma70_r4"/>
    <property type="match status" value="1"/>
</dbReference>
<evidence type="ECO:0000259" key="7">
    <source>
        <dbReference type="Pfam" id="PF08281"/>
    </source>
</evidence>
<dbReference type="Pfam" id="PF04542">
    <property type="entry name" value="Sigma70_r2"/>
    <property type="match status" value="1"/>
</dbReference>
<evidence type="ECO:0000256" key="5">
    <source>
        <dbReference type="ARBA" id="ARBA00023163"/>
    </source>
</evidence>
<accession>A0ABW5LMT9</accession>
<dbReference type="Gene3D" id="1.10.1740.10">
    <property type="match status" value="1"/>
</dbReference>
<keyword evidence="3" id="KW-0731">Sigma factor</keyword>
<feature type="domain" description="RNA polymerase sigma factor 70 region 4 type 2" evidence="7">
    <location>
        <begin position="117"/>
        <end position="167"/>
    </location>
</feature>
<keyword evidence="4" id="KW-0238">DNA-binding</keyword>
<keyword evidence="9" id="KW-1185">Reference proteome</keyword>
<dbReference type="PANTHER" id="PTHR43133:SF8">
    <property type="entry name" value="RNA POLYMERASE SIGMA FACTOR HI_1459-RELATED"/>
    <property type="match status" value="1"/>
</dbReference>